<dbReference type="InterPro" id="IPR002941">
    <property type="entry name" value="DNA_methylase_N4/N6"/>
</dbReference>
<dbReference type="PRINTS" id="PR00508">
    <property type="entry name" value="S21N4MTFRASE"/>
</dbReference>
<evidence type="ECO:0000259" key="4">
    <source>
        <dbReference type="Pfam" id="PF01555"/>
    </source>
</evidence>
<evidence type="ECO:0000313" key="5">
    <source>
        <dbReference type="EMBL" id="MYG39073.1"/>
    </source>
</evidence>
<organism evidence="5">
    <name type="scientific">Synechococcus sp. SB0676_bin_10</name>
    <dbReference type="NCBI Taxonomy" id="2604869"/>
    <lineage>
        <taxon>Bacteria</taxon>
        <taxon>Bacillati</taxon>
        <taxon>Cyanobacteriota</taxon>
        <taxon>Cyanophyceae</taxon>
        <taxon>Synechococcales</taxon>
        <taxon>Synechococcaceae</taxon>
        <taxon>Synechococcus</taxon>
    </lineage>
</organism>
<dbReference type="InterPro" id="IPR029063">
    <property type="entry name" value="SAM-dependent_MTases_sf"/>
</dbReference>
<evidence type="ECO:0000256" key="1">
    <source>
        <dbReference type="ARBA" id="ARBA00022603"/>
    </source>
</evidence>
<keyword evidence="2 5" id="KW-0808">Transferase</keyword>
<dbReference type="GO" id="GO:0008170">
    <property type="term" value="F:N-methyltransferase activity"/>
    <property type="evidence" value="ECO:0007669"/>
    <property type="project" value="InterPro"/>
</dbReference>
<dbReference type="AlphaFoldDB" id="A0A6B1FDM5"/>
<reference evidence="5" key="1">
    <citation type="submission" date="2019-09" db="EMBL/GenBank/DDBJ databases">
        <title>Characterisation of the sponge microbiome using genome-centric metagenomics.</title>
        <authorList>
            <person name="Engelberts J.P."/>
            <person name="Robbins S.J."/>
            <person name="De Goeij J.M."/>
            <person name="Aranda M."/>
            <person name="Bell S.C."/>
            <person name="Webster N.S."/>
        </authorList>
    </citation>
    <scope>NUCLEOTIDE SEQUENCE</scope>
    <source>
        <strain evidence="5">SB0676_bin_10</strain>
    </source>
</reference>
<evidence type="ECO:0000256" key="2">
    <source>
        <dbReference type="ARBA" id="ARBA00022679"/>
    </source>
</evidence>
<gene>
    <name evidence="5" type="ORF">F4162_09010</name>
</gene>
<protein>
    <recommendedName>
        <fullName evidence="3">Methyltransferase</fullName>
        <ecNumber evidence="3">2.1.1.-</ecNumber>
    </recommendedName>
</protein>
<dbReference type="Pfam" id="PF01555">
    <property type="entry name" value="N6_N4_Mtase"/>
    <property type="match status" value="1"/>
</dbReference>
<dbReference type="GO" id="GO:0032259">
    <property type="term" value="P:methylation"/>
    <property type="evidence" value="ECO:0007669"/>
    <property type="project" value="UniProtKB-KW"/>
</dbReference>
<keyword evidence="1 5" id="KW-0489">Methyltransferase</keyword>
<dbReference type="Gene3D" id="3.40.50.150">
    <property type="entry name" value="Vaccinia Virus protein VP39"/>
    <property type="match status" value="1"/>
</dbReference>
<dbReference type="SUPFAM" id="SSF53335">
    <property type="entry name" value="S-adenosyl-L-methionine-dependent methyltransferases"/>
    <property type="match status" value="1"/>
</dbReference>
<comment type="caution">
    <text evidence="5">The sequence shown here is derived from an EMBL/GenBank/DDBJ whole genome shotgun (WGS) entry which is preliminary data.</text>
</comment>
<dbReference type="InterPro" id="IPR001091">
    <property type="entry name" value="RM_Methyltransferase"/>
</dbReference>
<feature type="domain" description="DNA methylase N-4/N-6" evidence="4">
    <location>
        <begin position="20"/>
        <end position="323"/>
    </location>
</feature>
<comment type="similarity">
    <text evidence="3">Belongs to the N(4)/N(6)-methyltransferase family.</text>
</comment>
<dbReference type="EMBL" id="VYDO01000284">
    <property type="protein sequence ID" value="MYG39073.1"/>
    <property type="molecule type" value="Genomic_DNA"/>
</dbReference>
<accession>A0A6B1FDM5</accession>
<sequence>MSTLHPGPAQEVYGTWNPPDLIVSDGAYGVGGFPGDPRTPEGLEGWYAEHVAAWSKFAHPATTLWFWNTEIGWATTHPLLAREGWEYVQTILWDKGVGHIAGNVNGDTIRRLPTVTEICAFYRRRLVLKTPVGRMPLCRWLRVEWRRTGLPLYRANEACGVKNAATRKYLTQDWLWYFPPAEMMVRLVAFANDHGDPAGRPYYAIDGKQPVTEAEWARLRHPWHHEHGLTNVWSHPPLNGAERYRGDGRRVAPRVHNPGRNAAAHLNQKPLEFMRRIIKVASNEGDTIWEPFGGLCTASVAAIETGRNACAAEPNPYFSALAKQRLTNQFAGDQLPLKV</sequence>
<name>A0A6B1FDM5_9SYNE</name>
<evidence type="ECO:0000256" key="3">
    <source>
        <dbReference type="RuleBase" id="RU362026"/>
    </source>
</evidence>
<proteinExistence type="inferred from homology"/>
<dbReference type="EC" id="2.1.1.-" evidence="3"/>
<dbReference type="GO" id="GO:0003677">
    <property type="term" value="F:DNA binding"/>
    <property type="evidence" value="ECO:0007669"/>
    <property type="project" value="InterPro"/>
</dbReference>